<protein>
    <submittedName>
        <fullName evidence="1">23465_t:CDS:1</fullName>
    </submittedName>
</protein>
<dbReference type="Proteomes" id="UP000789920">
    <property type="component" value="Unassembled WGS sequence"/>
</dbReference>
<proteinExistence type="predicted"/>
<reference evidence="1" key="1">
    <citation type="submission" date="2021-06" db="EMBL/GenBank/DDBJ databases">
        <authorList>
            <person name="Kallberg Y."/>
            <person name="Tangrot J."/>
            <person name="Rosling A."/>
        </authorList>
    </citation>
    <scope>NUCLEOTIDE SEQUENCE</scope>
    <source>
        <strain evidence="1">MA461A</strain>
    </source>
</reference>
<comment type="caution">
    <text evidence="1">The sequence shown here is derived from an EMBL/GenBank/DDBJ whole genome shotgun (WGS) entry which is preliminary data.</text>
</comment>
<accession>A0ACA9PLC6</accession>
<organism evidence="1 2">
    <name type="scientific">Racocetra persica</name>
    <dbReference type="NCBI Taxonomy" id="160502"/>
    <lineage>
        <taxon>Eukaryota</taxon>
        <taxon>Fungi</taxon>
        <taxon>Fungi incertae sedis</taxon>
        <taxon>Mucoromycota</taxon>
        <taxon>Glomeromycotina</taxon>
        <taxon>Glomeromycetes</taxon>
        <taxon>Diversisporales</taxon>
        <taxon>Gigasporaceae</taxon>
        <taxon>Racocetra</taxon>
    </lineage>
</organism>
<dbReference type="EMBL" id="CAJVQC010020729">
    <property type="protein sequence ID" value="CAG8709944.1"/>
    <property type="molecule type" value="Genomic_DNA"/>
</dbReference>
<gene>
    <name evidence="1" type="ORF">RPERSI_LOCUS10466</name>
</gene>
<keyword evidence="2" id="KW-1185">Reference proteome</keyword>
<evidence type="ECO:0000313" key="2">
    <source>
        <dbReference type="Proteomes" id="UP000789920"/>
    </source>
</evidence>
<name>A0ACA9PLC6_9GLOM</name>
<sequence>MKGGNNKENQREDPHYRYFDTKSEWTFLGYSKYCKAKNILRDFATEKKEYKENLQHIADNIPTKRKKALRQNGEETTSINGEAHPDDQQTQEDEAHPDNQQITVQEDEAHPGNQQISNSRDSNVTIANEEDFEMLFEDISGNDNGLKTITLQLKFSQKDFSSYKRLSQIGKLFGISAERINELPRLKIDSAENMGLYDDILMSIVQYIKIIMRTSGTIDNCANETEKADFIFTILRGIVLTFDDDVKVNRECPLSGFNGKGKLDFTIQRRTDILCIIEAKMQNVEYGFCQNLIQLQSACETSRKSKYDELEYVYGVVTTGDKWFFTVISDESLKEDLSALFSVLRAMLVDKLQSIEEPETRSQRITQML</sequence>
<feature type="non-terminal residue" evidence="1">
    <location>
        <position position="369"/>
    </location>
</feature>
<evidence type="ECO:0000313" key="1">
    <source>
        <dbReference type="EMBL" id="CAG8709944.1"/>
    </source>
</evidence>